<proteinExistence type="predicted"/>
<sequence length="61" mass="6631">MPSSFVFALESGCSGGEEVHFLYASAYALQGVRLSAPEALGLEMHFFPSDFVPLFEKNTPC</sequence>
<evidence type="ECO:0000313" key="1">
    <source>
        <dbReference type="EMBL" id="PSK06971.1"/>
    </source>
</evidence>
<reference evidence="1 2" key="1">
    <citation type="submission" date="2018-03" db="EMBL/GenBank/DDBJ databases">
        <title>Brevisbacillus phylogenomics.</title>
        <authorList>
            <person name="Dunlap C."/>
        </authorList>
    </citation>
    <scope>NUCLEOTIDE SEQUENCE [LARGE SCALE GENOMIC DNA]</scope>
    <source>
        <strain evidence="1 2">NRRL B-41110</strain>
    </source>
</reference>
<keyword evidence="2" id="KW-1185">Reference proteome</keyword>
<organism evidence="1 2">
    <name type="scientific">Brevibacillus porteri</name>
    <dbReference type="NCBI Taxonomy" id="2126350"/>
    <lineage>
        <taxon>Bacteria</taxon>
        <taxon>Bacillati</taxon>
        <taxon>Bacillota</taxon>
        <taxon>Bacilli</taxon>
        <taxon>Bacillales</taxon>
        <taxon>Paenibacillaceae</taxon>
        <taxon>Brevibacillus</taxon>
    </lineage>
</organism>
<evidence type="ECO:0000313" key="2">
    <source>
        <dbReference type="Proteomes" id="UP000241645"/>
    </source>
</evidence>
<dbReference type="Proteomes" id="UP000241645">
    <property type="component" value="Unassembled WGS sequence"/>
</dbReference>
<accession>A0ABX5FLM0</accession>
<gene>
    <name evidence="1" type="ORF">C7R92_21640</name>
</gene>
<comment type="caution">
    <text evidence="1">The sequence shown here is derived from an EMBL/GenBank/DDBJ whole genome shotgun (WGS) entry which is preliminary data.</text>
</comment>
<name>A0ABX5FLM0_9BACL</name>
<protein>
    <submittedName>
        <fullName evidence="1">Uncharacterized protein</fullName>
    </submittedName>
</protein>
<dbReference type="EMBL" id="PXZO01000043">
    <property type="protein sequence ID" value="PSK06971.1"/>
    <property type="molecule type" value="Genomic_DNA"/>
</dbReference>